<accession>A0A1M6FH62</accession>
<evidence type="ECO:0000256" key="1">
    <source>
        <dbReference type="SAM" id="Phobius"/>
    </source>
</evidence>
<organism evidence="2 3">
    <name type="scientific">Clostridium amylolyticum</name>
    <dbReference type="NCBI Taxonomy" id="1121298"/>
    <lineage>
        <taxon>Bacteria</taxon>
        <taxon>Bacillati</taxon>
        <taxon>Bacillota</taxon>
        <taxon>Clostridia</taxon>
        <taxon>Eubacteriales</taxon>
        <taxon>Clostridiaceae</taxon>
        <taxon>Clostridium</taxon>
    </lineage>
</organism>
<protein>
    <recommendedName>
        <fullName evidence="4">DUF2975 domain-containing protein</fullName>
    </recommendedName>
</protein>
<dbReference type="EMBL" id="FQZO01000002">
    <property type="protein sequence ID" value="SHI97007.1"/>
    <property type="molecule type" value="Genomic_DNA"/>
</dbReference>
<dbReference type="Proteomes" id="UP000184080">
    <property type="component" value="Unassembled WGS sequence"/>
</dbReference>
<proteinExistence type="predicted"/>
<evidence type="ECO:0000313" key="3">
    <source>
        <dbReference type="Proteomes" id="UP000184080"/>
    </source>
</evidence>
<feature type="transmembrane region" description="Helical" evidence="1">
    <location>
        <begin position="48"/>
        <end position="69"/>
    </location>
</feature>
<evidence type="ECO:0000313" key="2">
    <source>
        <dbReference type="EMBL" id="SHI97007.1"/>
    </source>
</evidence>
<keyword evidence="1" id="KW-0472">Membrane</keyword>
<dbReference type="InterPro" id="IPR021354">
    <property type="entry name" value="DUF2975"/>
</dbReference>
<dbReference type="STRING" id="1121298.SAMN05444401_1940"/>
<feature type="transmembrane region" description="Helical" evidence="1">
    <location>
        <begin position="133"/>
        <end position="150"/>
    </location>
</feature>
<keyword evidence="1" id="KW-0812">Transmembrane</keyword>
<dbReference type="OrthoDB" id="9791568at2"/>
<feature type="transmembrane region" description="Helical" evidence="1">
    <location>
        <begin position="12"/>
        <end position="33"/>
    </location>
</feature>
<feature type="transmembrane region" description="Helical" evidence="1">
    <location>
        <begin position="90"/>
        <end position="113"/>
    </location>
</feature>
<sequence>MKLYGKKSVGEILGIFLNIILVLGLVMTVMVYYNTFFVNKESLKGTNIFLMSLVMTIGIICTFLIVFHLKSIVSTLIDGNPFVWKNVKSLNKISIECFIISGCYLLNFIANIGSRAFKIIYVDNNGIHTDTEPIIFLLAGAFILVLSIVFKEALNYKEENDYTI</sequence>
<evidence type="ECO:0008006" key="4">
    <source>
        <dbReference type="Google" id="ProtNLM"/>
    </source>
</evidence>
<reference evidence="2 3" key="1">
    <citation type="submission" date="2016-11" db="EMBL/GenBank/DDBJ databases">
        <authorList>
            <person name="Jaros S."/>
            <person name="Januszkiewicz K."/>
            <person name="Wedrychowicz H."/>
        </authorList>
    </citation>
    <scope>NUCLEOTIDE SEQUENCE [LARGE SCALE GENOMIC DNA]</scope>
    <source>
        <strain evidence="2 3">DSM 21864</strain>
    </source>
</reference>
<name>A0A1M6FH62_9CLOT</name>
<keyword evidence="3" id="KW-1185">Reference proteome</keyword>
<gene>
    <name evidence="2" type="ORF">SAMN05444401_1940</name>
</gene>
<dbReference type="RefSeq" id="WP_073005910.1">
    <property type="nucleotide sequence ID" value="NZ_FQZO01000002.1"/>
</dbReference>
<dbReference type="Pfam" id="PF11188">
    <property type="entry name" value="DUF2975"/>
    <property type="match status" value="1"/>
</dbReference>
<dbReference type="AlphaFoldDB" id="A0A1M6FH62"/>
<keyword evidence="1" id="KW-1133">Transmembrane helix</keyword>